<dbReference type="InterPro" id="IPR018502">
    <property type="entry name" value="Annexin_repeat"/>
</dbReference>
<evidence type="ECO:0000256" key="3">
    <source>
        <dbReference type="ARBA" id="ARBA00022837"/>
    </source>
</evidence>
<name>A0AAV1Z0Y5_9ARAC</name>
<protein>
    <recommendedName>
        <fullName evidence="8">Annexin</fullName>
    </recommendedName>
</protein>
<keyword evidence="3" id="KW-0106">Calcium</keyword>
<keyword evidence="2" id="KW-0677">Repeat</keyword>
<dbReference type="InterPro" id="IPR001464">
    <property type="entry name" value="Annexin"/>
</dbReference>
<dbReference type="GO" id="GO:0005634">
    <property type="term" value="C:nucleus"/>
    <property type="evidence" value="ECO:0007669"/>
    <property type="project" value="TreeGrafter"/>
</dbReference>
<dbReference type="PANTHER" id="PTHR10502">
    <property type="entry name" value="ANNEXIN"/>
    <property type="match status" value="1"/>
</dbReference>
<dbReference type="PROSITE" id="PS51897">
    <property type="entry name" value="ANNEXIN_2"/>
    <property type="match status" value="2"/>
</dbReference>
<dbReference type="Gene3D" id="1.10.220.10">
    <property type="entry name" value="Annexin"/>
    <property type="match status" value="2"/>
</dbReference>
<keyword evidence="5" id="KW-0111">Calcium/phospholipid-binding</keyword>
<dbReference type="FunFam" id="1.10.220.10:FF:000002">
    <property type="entry name" value="Annexin"/>
    <property type="match status" value="1"/>
</dbReference>
<dbReference type="EMBL" id="CAXIEN010000016">
    <property type="protein sequence ID" value="CAL1265162.1"/>
    <property type="molecule type" value="Genomic_DNA"/>
</dbReference>
<dbReference type="GO" id="GO:0005737">
    <property type="term" value="C:cytoplasm"/>
    <property type="evidence" value="ECO:0007669"/>
    <property type="project" value="TreeGrafter"/>
</dbReference>
<dbReference type="Proteomes" id="UP001497382">
    <property type="component" value="Unassembled WGS sequence"/>
</dbReference>
<organism evidence="6 7">
    <name type="scientific">Larinioides sclopetarius</name>
    <dbReference type="NCBI Taxonomy" id="280406"/>
    <lineage>
        <taxon>Eukaryota</taxon>
        <taxon>Metazoa</taxon>
        <taxon>Ecdysozoa</taxon>
        <taxon>Arthropoda</taxon>
        <taxon>Chelicerata</taxon>
        <taxon>Arachnida</taxon>
        <taxon>Araneae</taxon>
        <taxon>Araneomorphae</taxon>
        <taxon>Entelegynae</taxon>
        <taxon>Araneoidea</taxon>
        <taxon>Araneidae</taxon>
        <taxon>Larinioides</taxon>
    </lineage>
</organism>
<evidence type="ECO:0000256" key="1">
    <source>
        <dbReference type="ARBA" id="ARBA00007831"/>
    </source>
</evidence>
<evidence type="ECO:0000313" key="6">
    <source>
        <dbReference type="EMBL" id="CAL1265162.1"/>
    </source>
</evidence>
<comment type="caution">
    <text evidence="6">The sequence shown here is derived from an EMBL/GenBank/DDBJ whole genome shotgun (WGS) entry which is preliminary data.</text>
</comment>
<sequence>MLTTKEREFYVEVDEELAEADAQHLINASLSKTSKAEDFLISFLTTRNKPQLRATVAAYEKIAGQSFKQAIRNEFGGSVKHALLALVNCVENRPAFFALQLHDALNGPKTDDATLIRILVSRSEVDL</sequence>
<comment type="similarity">
    <text evidence="1">Belongs to the annexin family.</text>
</comment>
<evidence type="ECO:0000313" key="7">
    <source>
        <dbReference type="Proteomes" id="UP001497382"/>
    </source>
</evidence>
<evidence type="ECO:0000256" key="4">
    <source>
        <dbReference type="ARBA" id="ARBA00023216"/>
    </source>
</evidence>
<dbReference type="SMART" id="SM00335">
    <property type="entry name" value="ANX"/>
    <property type="match status" value="1"/>
</dbReference>
<dbReference type="GO" id="GO:0005544">
    <property type="term" value="F:calcium-dependent phospholipid binding"/>
    <property type="evidence" value="ECO:0007669"/>
    <property type="project" value="UniProtKB-KW"/>
</dbReference>
<dbReference type="GO" id="GO:0001786">
    <property type="term" value="F:phosphatidylserine binding"/>
    <property type="evidence" value="ECO:0007669"/>
    <property type="project" value="TreeGrafter"/>
</dbReference>
<dbReference type="InterPro" id="IPR037104">
    <property type="entry name" value="Annexin_sf"/>
</dbReference>
<proteinExistence type="inferred from homology"/>
<dbReference type="PRINTS" id="PR00196">
    <property type="entry name" value="ANNEXIN"/>
</dbReference>
<dbReference type="GO" id="GO:0005509">
    <property type="term" value="F:calcium ion binding"/>
    <property type="evidence" value="ECO:0007669"/>
    <property type="project" value="InterPro"/>
</dbReference>
<feature type="non-terminal residue" evidence="6">
    <location>
        <position position="127"/>
    </location>
</feature>
<dbReference type="AlphaFoldDB" id="A0AAV1Z0Y5"/>
<dbReference type="PANTHER" id="PTHR10502:SF102">
    <property type="entry name" value="ANNEXIN B11"/>
    <property type="match status" value="1"/>
</dbReference>
<gene>
    <name evidence="6" type="ORF">LARSCL_LOCUS2377</name>
</gene>
<keyword evidence="4" id="KW-0041">Annexin</keyword>
<dbReference type="Pfam" id="PF00191">
    <property type="entry name" value="Annexin"/>
    <property type="match status" value="2"/>
</dbReference>
<dbReference type="GO" id="GO:0005886">
    <property type="term" value="C:plasma membrane"/>
    <property type="evidence" value="ECO:0007669"/>
    <property type="project" value="TreeGrafter"/>
</dbReference>
<dbReference type="GO" id="GO:0012506">
    <property type="term" value="C:vesicle membrane"/>
    <property type="evidence" value="ECO:0007669"/>
    <property type="project" value="TreeGrafter"/>
</dbReference>
<dbReference type="SUPFAM" id="SSF47874">
    <property type="entry name" value="Annexin"/>
    <property type="match status" value="1"/>
</dbReference>
<evidence type="ECO:0000256" key="5">
    <source>
        <dbReference type="ARBA" id="ARBA00023302"/>
    </source>
</evidence>
<keyword evidence="7" id="KW-1185">Reference proteome</keyword>
<evidence type="ECO:0000256" key="2">
    <source>
        <dbReference type="ARBA" id="ARBA00022737"/>
    </source>
</evidence>
<accession>A0AAV1Z0Y5</accession>
<evidence type="ECO:0008006" key="8">
    <source>
        <dbReference type="Google" id="ProtNLM"/>
    </source>
</evidence>
<reference evidence="6 7" key="1">
    <citation type="submission" date="2024-04" db="EMBL/GenBank/DDBJ databases">
        <authorList>
            <person name="Rising A."/>
            <person name="Reimegard J."/>
            <person name="Sonavane S."/>
            <person name="Akerstrom W."/>
            <person name="Nylinder S."/>
            <person name="Hedman E."/>
            <person name="Kallberg Y."/>
        </authorList>
    </citation>
    <scope>NUCLEOTIDE SEQUENCE [LARGE SCALE GENOMIC DNA]</scope>
</reference>